<comment type="caution">
    <text evidence="1">The sequence shown here is derived from an EMBL/GenBank/DDBJ whole genome shotgun (WGS) entry which is preliminary data.</text>
</comment>
<dbReference type="Proteomes" id="UP000051373">
    <property type="component" value="Unassembled WGS sequence"/>
</dbReference>
<organism evidence="1 2">
    <name type="scientific">candidate division WOR_3 bacterium SM23_42</name>
    <dbReference type="NCBI Taxonomy" id="1703779"/>
    <lineage>
        <taxon>Bacteria</taxon>
        <taxon>Bacteria division WOR-3</taxon>
    </lineage>
</organism>
<dbReference type="STRING" id="1703779.AMJ83_04405"/>
<dbReference type="EMBL" id="LJUJ01000006">
    <property type="protein sequence ID" value="KPK64061.1"/>
    <property type="molecule type" value="Genomic_DNA"/>
</dbReference>
<gene>
    <name evidence="1" type="ORF">AMJ83_04405</name>
</gene>
<evidence type="ECO:0000313" key="1">
    <source>
        <dbReference type="EMBL" id="KPK64061.1"/>
    </source>
</evidence>
<reference evidence="1 2" key="1">
    <citation type="journal article" date="2015" name="Microbiome">
        <title>Genomic resolution of linkages in carbon, nitrogen, and sulfur cycling among widespread estuary sediment bacteria.</title>
        <authorList>
            <person name="Baker B.J."/>
            <person name="Lazar C.S."/>
            <person name="Teske A.P."/>
            <person name="Dick G.J."/>
        </authorList>
    </citation>
    <scope>NUCLEOTIDE SEQUENCE [LARGE SCALE GENOMIC DNA]</scope>
    <source>
        <strain evidence="1">SM23_42</strain>
    </source>
</reference>
<accession>A0A0S8FWK8</accession>
<sequence length="106" mass="12346">MANIWDDLVKWLDDASKVVGKEAGDLTQKGTLKLEIFDLTRMLRDSYTELGSQVYESVFVKKKNNWQSSKKLKSTVTKIRTLNRKLNKKNLEYKKVGKVQKPKKKK</sequence>
<dbReference type="AlphaFoldDB" id="A0A0S8FWK8"/>
<evidence type="ECO:0000313" key="2">
    <source>
        <dbReference type="Proteomes" id="UP000051373"/>
    </source>
</evidence>
<protein>
    <submittedName>
        <fullName evidence="1">Uncharacterized protein</fullName>
    </submittedName>
</protein>
<name>A0A0S8FWK8_UNCW3</name>
<proteinExistence type="predicted"/>